<dbReference type="RefSeq" id="WP_079426478.1">
    <property type="nucleotide sequence ID" value="NZ_MZGV01000044.1"/>
</dbReference>
<accession>A0A1V4IHZ3</accession>
<organism evidence="1 2">
    <name type="scientific">Clostridium oryzae</name>
    <dbReference type="NCBI Taxonomy" id="1450648"/>
    <lineage>
        <taxon>Bacteria</taxon>
        <taxon>Bacillati</taxon>
        <taxon>Bacillota</taxon>
        <taxon>Clostridia</taxon>
        <taxon>Eubacteriales</taxon>
        <taxon>Clostridiaceae</taxon>
        <taxon>Clostridium</taxon>
    </lineage>
</organism>
<comment type="caution">
    <text evidence="1">The sequence shown here is derived from an EMBL/GenBank/DDBJ whole genome shotgun (WGS) entry which is preliminary data.</text>
</comment>
<dbReference type="GO" id="GO:0160105">
    <property type="term" value="F:tRNA (adenine(22)-N1)-methyltransferase activity"/>
    <property type="evidence" value="ECO:0007669"/>
    <property type="project" value="UniProtKB-EC"/>
</dbReference>
<keyword evidence="2" id="KW-1185">Reference proteome</keyword>
<reference evidence="1 2" key="1">
    <citation type="submission" date="2017-03" db="EMBL/GenBank/DDBJ databases">
        <title>Genome sequence of Clostridium oryzae DSM 28571.</title>
        <authorList>
            <person name="Poehlein A."/>
            <person name="Daniel R."/>
        </authorList>
    </citation>
    <scope>NUCLEOTIDE SEQUENCE [LARGE SCALE GENOMIC DNA]</scope>
    <source>
        <strain evidence="1 2">DSM 28571</strain>
    </source>
</reference>
<dbReference type="AlphaFoldDB" id="A0A1V4IHZ3"/>
<sequence>MLLSDRLQVIADMVDKCDIVADIGTDHAYIPIYLIKNGICSKAIASDINQGPIEKARNNLKREGLQSKIECRIGGGLSTIKVNEVQAAIIAGMGGNLITDIVEEGTDVIKTMDYCIVQPMQHSDVLRKYLFENGFEILEEDLCKDEGKYYEMMKIKWGSGPKYLEDIYYEISPKLIEIKHPMLKEYIEYKIAKNNSIIRNIESNGMNAVERIEALKKNNKELEVVMKCL</sequence>
<dbReference type="PANTHER" id="PTHR38451:SF1">
    <property type="entry name" value="TRNA (ADENINE(22)-N(1))-METHYLTRANSFERASE"/>
    <property type="match status" value="1"/>
</dbReference>
<dbReference type="PANTHER" id="PTHR38451">
    <property type="entry name" value="TRNA (ADENINE(22)-N(1))-METHYLTRANSFERASE"/>
    <property type="match status" value="1"/>
</dbReference>
<dbReference type="InterPro" id="IPR029063">
    <property type="entry name" value="SAM-dependent_MTases_sf"/>
</dbReference>
<evidence type="ECO:0000313" key="2">
    <source>
        <dbReference type="Proteomes" id="UP000190080"/>
    </source>
</evidence>
<proteinExistence type="predicted"/>
<dbReference type="EMBL" id="MZGV01000044">
    <property type="protein sequence ID" value="OPJ59444.1"/>
    <property type="molecule type" value="Genomic_DNA"/>
</dbReference>
<keyword evidence="1" id="KW-0808">Transferase</keyword>
<dbReference type="PIRSF" id="PIRSF018637">
    <property type="entry name" value="TrmK"/>
    <property type="match status" value="1"/>
</dbReference>
<dbReference type="STRING" id="1450648.CLORY_32860"/>
<dbReference type="Gene3D" id="3.40.50.150">
    <property type="entry name" value="Vaccinia Virus protein VP39"/>
    <property type="match status" value="1"/>
</dbReference>
<dbReference type="SUPFAM" id="SSF53335">
    <property type="entry name" value="S-adenosyl-L-methionine-dependent methyltransferases"/>
    <property type="match status" value="1"/>
</dbReference>
<evidence type="ECO:0000313" key="1">
    <source>
        <dbReference type="EMBL" id="OPJ59444.1"/>
    </source>
</evidence>
<dbReference type="Proteomes" id="UP000190080">
    <property type="component" value="Unassembled WGS sequence"/>
</dbReference>
<protein>
    <submittedName>
        <fullName evidence="1">tRNA (Adenine(22)-N(1))-methyltransferase</fullName>
        <ecNumber evidence="1">2.1.1.217</ecNumber>
    </submittedName>
</protein>
<gene>
    <name evidence="1" type="primary">trmK</name>
    <name evidence="1" type="ORF">CLORY_32860</name>
</gene>
<keyword evidence="1" id="KW-0489">Methyltransferase</keyword>
<dbReference type="EC" id="2.1.1.217" evidence="1"/>
<dbReference type="InterPro" id="IPR006901">
    <property type="entry name" value="TrmK"/>
</dbReference>
<dbReference type="OrthoDB" id="5881184at2"/>
<name>A0A1V4IHZ3_9CLOT</name>
<dbReference type="GO" id="GO:0032259">
    <property type="term" value="P:methylation"/>
    <property type="evidence" value="ECO:0007669"/>
    <property type="project" value="UniProtKB-KW"/>
</dbReference>
<dbReference type="Pfam" id="PF12847">
    <property type="entry name" value="Methyltransf_18"/>
    <property type="match status" value="1"/>
</dbReference>